<accession>J3LB82</accession>
<dbReference type="Proteomes" id="UP000006038">
    <property type="component" value="Unassembled WGS sequence"/>
</dbReference>
<dbReference type="EnsemblPlants" id="OB02G18990.1">
    <property type="protein sequence ID" value="OB02G18990.1"/>
    <property type="gene ID" value="OB02G18990"/>
</dbReference>
<dbReference type="HOGENOM" id="CLU_2853321_0_0_1"/>
<dbReference type="AlphaFoldDB" id="J3LB82"/>
<evidence type="ECO:0000313" key="1">
    <source>
        <dbReference type="EnsemblPlants" id="OB02G18990.1"/>
    </source>
</evidence>
<reference evidence="1" key="1">
    <citation type="submission" date="2013-04" db="UniProtKB">
        <authorList>
            <consortium name="EnsemblPlants"/>
        </authorList>
    </citation>
    <scope>IDENTIFICATION</scope>
</reference>
<organism evidence="1">
    <name type="scientific">Oryza brachyantha</name>
    <name type="common">malo sina</name>
    <dbReference type="NCBI Taxonomy" id="4533"/>
    <lineage>
        <taxon>Eukaryota</taxon>
        <taxon>Viridiplantae</taxon>
        <taxon>Streptophyta</taxon>
        <taxon>Embryophyta</taxon>
        <taxon>Tracheophyta</taxon>
        <taxon>Spermatophyta</taxon>
        <taxon>Magnoliopsida</taxon>
        <taxon>Liliopsida</taxon>
        <taxon>Poales</taxon>
        <taxon>Poaceae</taxon>
        <taxon>BOP clade</taxon>
        <taxon>Oryzoideae</taxon>
        <taxon>Oryzeae</taxon>
        <taxon>Oryzinae</taxon>
        <taxon>Oryza</taxon>
    </lineage>
</organism>
<evidence type="ECO:0000313" key="2">
    <source>
        <dbReference type="Proteomes" id="UP000006038"/>
    </source>
</evidence>
<name>J3LB82_ORYBR</name>
<proteinExistence type="predicted"/>
<dbReference type="Gramene" id="OB02G18990.1">
    <property type="protein sequence ID" value="OB02G18990.1"/>
    <property type="gene ID" value="OB02G18990"/>
</dbReference>
<keyword evidence="2" id="KW-1185">Reference proteome</keyword>
<protein>
    <submittedName>
        <fullName evidence="1">Uncharacterized protein</fullName>
    </submittedName>
</protein>
<sequence>MWCASRSLAELGYEPDHGVCQASCVALSTLGVWNTLQHFRPKFLCFFSSAFVFSAVQLTPENPFE</sequence>